<sequence>MEGALSVIALVAVVMSAGTIAVAAHFRKERSTELRGWARERGWTYTEQLPSPLGEAVLPRAALGPHPRAQHVLTGRRGQHLVVAFEQTHTAGRGTERVRRVHRVVAVRTPGPNAELQILRRRDLDACDDDFAGAFHTSGSDPAFTGAVLDNVVTRWLLTDPRSRSLPVRFSGDYVLTWAAMRLDPDRAVTAADYLIALVERVPAEAWKRRAPGR</sequence>
<name>A0A7X6MB83_9ACTN</name>
<dbReference type="EMBL" id="JAAXPG010000008">
    <property type="protein sequence ID" value="NKY98067.1"/>
    <property type="molecule type" value="Genomic_DNA"/>
</dbReference>
<protein>
    <submittedName>
        <fullName evidence="1">Uncharacterized protein</fullName>
    </submittedName>
</protein>
<comment type="caution">
    <text evidence="1">The sequence shown here is derived from an EMBL/GenBank/DDBJ whole genome shotgun (WGS) entry which is preliminary data.</text>
</comment>
<dbReference type="AlphaFoldDB" id="A0A7X6MB83"/>
<dbReference type="RefSeq" id="WP_061078958.1">
    <property type="nucleotide sequence ID" value="NZ_JAAXPG010000008.1"/>
</dbReference>
<gene>
    <name evidence="1" type="ORF">HGB44_10410</name>
</gene>
<organism evidence="1 2">
    <name type="scientific">Nocardiopsis alborubida</name>
    <dbReference type="NCBI Taxonomy" id="146802"/>
    <lineage>
        <taxon>Bacteria</taxon>
        <taxon>Bacillati</taxon>
        <taxon>Actinomycetota</taxon>
        <taxon>Actinomycetes</taxon>
        <taxon>Streptosporangiales</taxon>
        <taxon>Nocardiopsidaceae</taxon>
        <taxon>Nocardiopsis</taxon>
    </lineage>
</organism>
<reference evidence="1 2" key="1">
    <citation type="submission" date="2020-04" db="EMBL/GenBank/DDBJ databases">
        <title>MicrobeNet Type strains.</title>
        <authorList>
            <person name="Nicholson A.C."/>
        </authorList>
    </citation>
    <scope>NUCLEOTIDE SEQUENCE [LARGE SCALE GENOMIC DNA]</scope>
    <source>
        <strain evidence="1 2">ATCC 23612</strain>
    </source>
</reference>
<dbReference type="Proteomes" id="UP000553209">
    <property type="component" value="Unassembled WGS sequence"/>
</dbReference>
<accession>A0A7X6MB83</accession>
<evidence type="ECO:0000313" key="2">
    <source>
        <dbReference type="Proteomes" id="UP000553209"/>
    </source>
</evidence>
<evidence type="ECO:0000313" key="1">
    <source>
        <dbReference type="EMBL" id="NKY98067.1"/>
    </source>
</evidence>
<proteinExistence type="predicted"/>
<keyword evidence="2" id="KW-1185">Reference proteome</keyword>